<name>A0A9W9WZK1_9EURO</name>
<dbReference type="EMBL" id="JAPWDO010000003">
    <property type="protein sequence ID" value="KAJ5479673.1"/>
    <property type="molecule type" value="Genomic_DNA"/>
</dbReference>
<reference evidence="2" key="2">
    <citation type="journal article" date="2023" name="IMA Fungus">
        <title>Comparative genomic study of the Penicillium genus elucidates a diverse pangenome and 15 lateral gene transfer events.</title>
        <authorList>
            <person name="Petersen C."/>
            <person name="Sorensen T."/>
            <person name="Nielsen M.R."/>
            <person name="Sondergaard T.E."/>
            <person name="Sorensen J.L."/>
            <person name="Fitzpatrick D.A."/>
            <person name="Frisvad J.C."/>
            <person name="Nielsen K.L."/>
        </authorList>
    </citation>
    <scope>NUCLEOTIDE SEQUENCE</scope>
    <source>
        <strain evidence="2">IBT 17660</strain>
    </source>
</reference>
<dbReference type="AlphaFoldDB" id="A0A9W9WZK1"/>
<comment type="caution">
    <text evidence="2">The sequence shown here is derived from an EMBL/GenBank/DDBJ whole genome shotgun (WGS) entry which is preliminary data.</text>
</comment>
<feature type="region of interest" description="Disordered" evidence="1">
    <location>
        <begin position="1"/>
        <end position="23"/>
    </location>
</feature>
<dbReference type="Proteomes" id="UP001147760">
    <property type="component" value="Unassembled WGS sequence"/>
</dbReference>
<reference evidence="2" key="1">
    <citation type="submission" date="2022-12" db="EMBL/GenBank/DDBJ databases">
        <authorList>
            <person name="Petersen C."/>
        </authorList>
    </citation>
    <scope>NUCLEOTIDE SEQUENCE</scope>
    <source>
        <strain evidence="2">IBT 17660</strain>
    </source>
</reference>
<evidence type="ECO:0000313" key="2">
    <source>
        <dbReference type="EMBL" id="KAJ5479673.1"/>
    </source>
</evidence>
<protein>
    <submittedName>
        <fullName evidence="2">Uncharacterized protein</fullName>
    </submittedName>
</protein>
<sequence length="76" mass="8052">MTTAPNDTSSQYTNFSNDDAIKNDVSRDSSTAADLGVCANASSSFSILLSGVGLLGKIYWVPCLARRPVGPQVSRR</sequence>
<organism evidence="2 3">
    <name type="scientific">Penicillium desertorum</name>
    <dbReference type="NCBI Taxonomy" id="1303715"/>
    <lineage>
        <taxon>Eukaryota</taxon>
        <taxon>Fungi</taxon>
        <taxon>Dikarya</taxon>
        <taxon>Ascomycota</taxon>
        <taxon>Pezizomycotina</taxon>
        <taxon>Eurotiomycetes</taxon>
        <taxon>Eurotiomycetidae</taxon>
        <taxon>Eurotiales</taxon>
        <taxon>Aspergillaceae</taxon>
        <taxon>Penicillium</taxon>
    </lineage>
</organism>
<keyword evidence="3" id="KW-1185">Reference proteome</keyword>
<gene>
    <name evidence="2" type="ORF">N7530_005182</name>
</gene>
<evidence type="ECO:0000313" key="3">
    <source>
        <dbReference type="Proteomes" id="UP001147760"/>
    </source>
</evidence>
<evidence type="ECO:0000256" key="1">
    <source>
        <dbReference type="SAM" id="MobiDB-lite"/>
    </source>
</evidence>
<feature type="compositionally biased region" description="Polar residues" evidence="1">
    <location>
        <begin position="1"/>
        <end position="17"/>
    </location>
</feature>
<accession>A0A9W9WZK1</accession>
<proteinExistence type="predicted"/>